<comment type="subcellular location">
    <subcellularLocation>
        <location evidence="1">Membrane</location>
    </subcellularLocation>
</comment>
<dbReference type="PANTHER" id="PTHR12815:SF42">
    <property type="entry name" value="BACTERIAL SURFACE ANTIGEN (D15) DOMAIN-CONTAINING PROTEIN"/>
    <property type="match status" value="1"/>
</dbReference>
<proteinExistence type="predicted"/>
<evidence type="ECO:0000256" key="1">
    <source>
        <dbReference type="ARBA" id="ARBA00004370"/>
    </source>
</evidence>
<dbReference type="InterPro" id="IPR000184">
    <property type="entry name" value="Bac_surfAg_D15"/>
</dbReference>
<protein>
    <submittedName>
        <fullName evidence="5">Outer membrane protein assembly factor</fullName>
    </submittedName>
</protein>
<dbReference type="Pfam" id="PF01103">
    <property type="entry name" value="Omp85"/>
    <property type="match status" value="1"/>
</dbReference>
<dbReference type="EMBL" id="JACVVX010000002">
    <property type="protein sequence ID" value="MBD0414676.1"/>
    <property type="molecule type" value="Genomic_DNA"/>
</dbReference>
<dbReference type="RefSeq" id="WP_188164107.1">
    <property type="nucleotide sequence ID" value="NZ_JACVVX010000002.1"/>
</dbReference>
<comment type="caution">
    <text evidence="5">The sequence shown here is derived from an EMBL/GenBank/DDBJ whole genome shotgun (WGS) entry which is preliminary data.</text>
</comment>
<accession>A0A8J6PUG4</accession>
<keyword evidence="3" id="KW-0472">Membrane</keyword>
<gene>
    <name evidence="5" type="ORF">ICI42_08420</name>
</gene>
<dbReference type="Proteomes" id="UP000643405">
    <property type="component" value="Unassembled WGS sequence"/>
</dbReference>
<sequence>MSTVRVQSIRGVKAGRARVRTTAALLISVSLVAIQTHQAMAFEIFGIRLWGSAEEETTDIVDPLRYAATLEVTGPDTEELTDVMNTASLLVSDQETPVSGSLGLLSRARSDRERLVAALFSKARYDGVVTIFIDGRDLDDLPPDAEFTGPQPIAVAIRIDPGSRFVLGDIKLQGDAAKVIGADYGLISGGDASSDNILRAEARIVRALQEEGRPLAKITGREVVADHNTLTLDVTMDVEAGPIAGYGPTTVEGTEAVDRDFTAYMTGLPEGQTYSPEEVDDARDRLLALEVFNSVAVNKADALNAAGQIPMNVQVTERKQRYLGVGATVSNTDGLGLEGYWGHRNLFGRAEKLRIEGSISGIGSQDLGKLNYNAGIMFEKPGVVGPNSKFFSNLKTVFEHPDAYDRFSVKGGVGLSYDLTKTQQVSAEFSLEYADVTDAFNPDGKEYLLASIPLQYQFDNRDDKLNPTTGWRALAYIEPTYDIENTKAFAKVRGEASTYYAIDEDAKYIIAGRINAGSVVGASIEDVPADRRFYAGGGGSVRGYAYQGIGPRNADGTPLGGLSLLEGSVEVRAQVTDTIGVVPFIDAGAVSEEQFPDFSNLKVGAGVGLRYLTPFGPLRVDVAVPLNPEPHDPDYGIYAGIGQSF</sequence>
<feature type="domain" description="Bacterial surface antigen (D15)" evidence="4">
    <location>
        <begin position="345"/>
        <end position="645"/>
    </location>
</feature>
<dbReference type="GO" id="GO:0019867">
    <property type="term" value="C:outer membrane"/>
    <property type="evidence" value="ECO:0007669"/>
    <property type="project" value="InterPro"/>
</dbReference>
<evidence type="ECO:0000259" key="4">
    <source>
        <dbReference type="Pfam" id="PF01103"/>
    </source>
</evidence>
<dbReference type="AlphaFoldDB" id="A0A8J6PUG4"/>
<keyword evidence="2" id="KW-0812">Transmembrane</keyword>
<organism evidence="5 6">
    <name type="scientific">Oryzicola mucosus</name>
    <dbReference type="NCBI Taxonomy" id="2767425"/>
    <lineage>
        <taxon>Bacteria</taxon>
        <taxon>Pseudomonadati</taxon>
        <taxon>Pseudomonadota</taxon>
        <taxon>Alphaproteobacteria</taxon>
        <taxon>Hyphomicrobiales</taxon>
        <taxon>Phyllobacteriaceae</taxon>
        <taxon>Oryzicola</taxon>
    </lineage>
</organism>
<evidence type="ECO:0000256" key="2">
    <source>
        <dbReference type="ARBA" id="ARBA00022452"/>
    </source>
</evidence>
<dbReference type="InterPro" id="IPR039910">
    <property type="entry name" value="D15-like"/>
</dbReference>
<evidence type="ECO:0000256" key="3">
    <source>
        <dbReference type="ARBA" id="ARBA00023136"/>
    </source>
</evidence>
<keyword evidence="6" id="KW-1185">Reference proteome</keyword>
<dbReference type="Gene3D" id="2.40.160.50">
    <property type="entry name" value="membrane protein fhac: a member of the omp85/tpsb transporter family"/>
    <property type="match status" value="1"/>
</dbReference>
<evidence type="ECO:0000313" key="6">
    <source>
        <dbReference type="Proteomes" id="UP000643405"/>
    </source>
</evidence>
<evidence type="ECO:0000313" key="5">
    <source>
        <dbReference type="EMBL" id="MBD0414676.1"/>
    </source>
</evidence>
<dbReference type="PANTHER" id="PTHR12815">
    <property type="entry name" value="SORTING AND ASSEMBLY MACHINERY SAMM50 PROTEIN FAMILY MEMBER"/>
    <property type="match status" value="1"/>
</dbReference>
<reference evidence="5" key="1">
    <citation type="submission" date="2020-09" db="EMBL/GenBank/DDBJ databases">
        <title>Genome seq and assembly of Tianweitania sp.</title>
        <authorList>
            <person name="Chhetri G."/>
        </authorList>
    </citation>
    <scope>NUCLEOTIDE SEQUENCE</scope>
    <source>
        <strain evidence="5">Rool2</strain>
    </source>
</reference>
<dbReference type="Gene3D" id="3.10.20.310">
    <property type="entry name" value="membrane protein fhac"/>
    <property type="match status" value="1"/>
</dbReference>
<name>A0A8J6PUG4_9HYPH</name>
<keyword evidence="2" id="KW-1134">Transmembrane beta strand</keyword>